<dbReference type="PRINTS" id="PR00755">
    <property type="entry name" value="AFLATOXINBRP"/>
</dbReference>
<dbReference type="Pfam" id="PF00172">
    <property type="entry name" value="Zn_clus"/>
    <property type="match status" value="1"/>
</dbReference>
<gene>
    <name evidence="8" type="ORF">CI238_09392</name>
</gene>
<evidence type="ECO:0000313" key="8">
    <source>
        <dbReference type="EMBL" id="KZL85378.1"/>
    </source>
</evidence>
<dbReference type="Gene3D" id="4.10.240.10">
    <property type="entry name" value="Zn(2)-C6 fungal-type DNA-binding domain"/>
    <property type="match status" value="1"/>
</dbReference>
<dbReference type="PANTHER" id="PTHR47660">
    <property type="entry name" value="TRANSCRIPTION FACTOR WITH C2H2 AND ZN(2)-CYS(6) DNA BINDING DOMAIN (EUROFUNG)-RELATED-RELATED"/>
    <property type="match status" value="1"/>
</dbReference>
<dbReference type="AlphaFoldDB" id="A0A161WL55"/>
<keyword evidence="4" id="KW-0804">Transcription</keyword>
<dbReference type="Proteomes" id="UP000076584">
    <property type="component" value="Unassembled WGS sequence"/>
</dbReference>
<proteinExistence type="predicted"/>
<dbReference type="PROSITE" id="PS50048">
    <property type="entry name" value="ZN2_CY6_FUNGAL_2"/>
    <property type="match status" value="1"/>
</dbReference>
<keyword evidence="1" id="KW-0479">Metal-binding</keyword>
<evidence type="ECO:0000256" key="5">
    <source>
        <dbReference type="ARBA" id="ARBA00023242"/>
    </source>
</evidence>
<dbReference type="SUPFAM" id="SSF57701">
    <property type="entry name" value="Zn2/Cys6 DNA-binding domain"/>
    <property type="match status" value="1"/>
</dbReference>
<keyword evidence="9" id="KW-1185">Reference proteome</keyword>
<dbReference type="PROSITE" id="PS00463">
    <property type="entry name" value="ZN2_CY6_FUNGAL_1"/>
    <property type="match status" value="1"/>
</dbReference>
<feature type="compositionally biased region" description="Pro residues" evidence="6">
    <location>
        <begin position="106"/>
        <end position="116"/>
    </location>
</feature>
<accession>A0A161WL55</accession>
<dbReference type="STRING" id="1573173.A0A161WL55"/>
<keyword evidence="2" id="KW-0862">Zinc</keyword>
<dbReference type="InterPro" id="IPR001138">
    <property type="entry name" value="Zn2Cys6_DnaBD"/>
</dbReference>
<dbReference type="CDD" id="cd00067">
    <property type="entry name" value="GAL4"/>
    <property type="match status" value="1"/>
</dbReference>
<organism evidence="8 9">
    <name type="scientific">Colletotrichum incanum</name>
    <name type="common">Soybean anthracnose fungus</name>
    <dbReference type="NCBI Taxonomy" id="1573173"/>
    <lineage>
        <taxon>Eukaryota</taxon>
        <taxon>Fungi</taxon>
        <taxon>Dikarya</taxon>
        <taxon>Ascomycota</taxon>
        <taxon>Pezizomycotina</taxon>
        <taxon>Sordariomycetes</taxon>
        <taxon>Hypocreomycetidae</taxon>
        <taxon>Glomerellales</taxon>
        <taxon>Glomerellaceae</taxon>
        <taxon>Colletotrichum</taxon>
        <taxon>Colletotrichum spaethianum species complex</taxon>
    </lineage>
</organism>
<comment type="caution">
    <text evidence="8">The sequence shown here is derived from an EMBL/GenBank/DDBJ whole genome shotgun (WGS) entry which is preliminary data.</text>
</comment>
<evidence type="ECO:0000256" key="4">
    <source>
        <dbReference type="ARBA" id="ARBA00023163"/>
    </source>
</evidence>
<evidence type="ECO:0000256" key="3">
    <source>
        <dbReference type="ARBA" id="ARBA00023015"/>
    </source>
</evidence>
<dbReference type="EMBL" id="LFIW01000647">
    <property type="protein sequence ID" value="KZL85378.1"/>
    <property type="molecule type" value="Genomic_DNA"/>
</dbReference>
<feature type="region of interest" description="Disordered" evidence="6">
    <location>
        <begin position="102"/>
        <end position="128"/>
    </location>
</feature>
<evidence type="ECO:0000259" key="7">
    <source>
        <dbReference type="PROSITE" id="PS50048"/>
    </source>
</evidence>
<keyword evidence="5" id="KW-0539">Nucleus</keyword>
<keyword evidence="3" id="KW-0805">Transcription regulation</keyword>
<reference evidence="8 9" key="1">
    <citation type="submission" date="2015-06" db="EMBL/GenBank/DDBJ databases">
        <title>Survival trade-offs in plant roots during colonization by closely related pathogenic and mutualistic fungi.</title>
        <authorList>
            <person name="Hacquard S."/>
            <person name="Kracher B."/>
            <person name="Hiruma K."/>
            <person name="Weinman A."/>
            <person name="Muench P."/>
            <person name="Garrido Oter R."/>
            <person name="Ver Loren van Themaat E."/>
            <person name="Dallerey J.-F."/>
            <person name="Damm U."/>
            <person name="Henrissat B."/>
            <person name="Lespinet O."/>
            <person name="Thon M."/>
            <person name="Kemen E."/>
            <person name="McHardy A.C."/>
            <person name="Schulze-Lefert P."/>
            <person name="O'Connell R.J."/>
        </authorList>
    </citation>
    <scope>NUCLEOTIDE SEQUENCE [LARGE SCALE GENOMIC DNA]</scope>
    <source>
        <strain evidence="8 9">MAFF 238704</strain>
    </source>
</reference>
<evidence type="ECO:0000313" key="9">
    <source>
        <dbReference type="Proteomes" id="UP000076584"/>
    </source>
</evidence>
<name>A0A161WL55_COLIC</name>
<dbReference type="GO" id="GO:0008270">
    <property type="term" value="F:zinc ion binding"/>
    <property type="evidence" value="ECO:0007669"/>
    <property type="project" value="InterPro"/>
</dbReference>
<evidence type="ECO:0000256" key="2">
    <source>
        <dbReference type="ARBA" id="ARBA00022833"/>
    </source>
</evidence>
<dbReference type="InterPro" id="IPR036864">
    <property type="entry name" value="Zn2-C6_fun-type_DNA-bd_sf"/>
</dbReference>
<sequence length="492" mass="54785">MARITKQKACKACTESKRRCDKGVPLCSRCDDRDIDCQYPVTKRRRHLQHQRPFLDPSVQQADLTTLADTLTFDTTSLAAGIWSMPWTNLDFLPSLQTASGFTAPQLPPARNPPQPATQTNESQHTANPASTFLGQCNWFLAPSTWRIDDWPTPAQDGYPIAVMTNFNRGLQAWVRRWVMEGHNPFIHRSLYAEGGKFPPCIQDAFTSASAYYHKTPQNETFVYRILDERVAALMASQPVSDDGSLSAPMLETRDHLARVHALYVYTVILLYDGSVSQRAAAEELLPTLGLWSSQLWESTLMDANTLSRSWLPRPPKCCQSSSSLPASREVTASTVPTAGNGSTQDTRQDTFETDLMTWNLWVLSESIRRTWIIVSCTIGVYNALKGRWGDCAGGALFTARAGLWDAASAPRWAAIRREDVARRGGDAGPDDGGADRDFYIPSVHGEGLFRNAAAAEVDEFARHLFTCIWGLDRVEDWALRTSSKGKVNLLY</sequence>
<dbReference type="GO" id="GO:0000981">
    <property type="term" value="F:DNA-binding transcription factor activity, RNA polymerase II-specific"/>
    <property type="evidence" value="ECO:0007669"/>
    <property type="project" value="InterPro"/>
</dbReference>
<evidence type="ECO:0000256" key="6">
    <source>
        <dbReference type="SAM" id="MobiDB-lite"/>
    </source>
</evidence>
<feature type="domain" description="Zn(2)-C6 fungal-type" evidence="7">
    <location>
        <begin position="9"/>
        <end position="39"/>
    </location>
</feature>
<protein>
    <submittedName>
        <fullName evidence="8">Rna polymerase ii mediator complex component</fullName>
    </submittedName>
</protein>
<evidence type="ECO:0000256" key="1">
    <source>
        <dbReference type="ARBA" id="ARBA00022723"/>
    </source>
</evidence>